<dbReference type="AlphaFoldDB" id="A0AAD7IS73"/>
<comment type="caution">
    <text evidence="2">The sequence shown here is derived from an EMBL/GenBank/DDBJ whole genome shotgun (WGS) entry which is preliminary data.</text>
</comment>
<dbReference type="EMBL" id="JARKIB010000069">
    <property type="protein sequence ID" value="KAJ7749399.1"/>
    <property type="molecule type" value="Genomic_DNA"/>
</dbReference>
<sequence>MVQVPRQEPRMVKLGHTSGVACDAAVADEDGPVRGIMVPLPDDGIADPYAGDVRVAAKYGSDVAEPHRRRHARTMRLRAGEQDVHEAVGYWLLLGITEVQNQFGVDVVDGAKADSKAIQLREGRAEAVRPAEERHPRPSARRDGRVARNACGDVLRGSKTRSSTHRLMIRGLKRQRRKVKRRQPHKQIDGFIGPPKEAADEPMVHIDSE</sequence>
<feature type="compositionally biased region" description="Basic residues" evidence="1">
    <location>
        <begin position="174"/>
        <end position="185"/>
    </location>
</feature>
<evidence type="ECO:0000313" key="3">
    <source>
        <dbReference type="Proteomes" id="UP001215598"/>
    </source>
</evidence>
<feature type="region of interest" description="Disordered" evidence="1">
    <location>
        <begin position="124"/>
        <end position="144"/>
    </location>
</feature>
<evidence type="ECO:0000256" key="1">
    <source>
        <dbReference type="SAM" id="MobiDB-lite"/>
    </source>
</evidence>
<organism evidence="2 3">
    <name type="scientific">Mycena metata</name>
    <dbReference type="NCBI Taxonomy" id="1033252"/>
    <lineage>
        <taxon>Eukaryota</taxon>
        <taxon>Fungi</taxon>
        <taxon>Dikarya</taxon>
        <taxon>Basidiomycota</taxon>
        <taxon>Agaricomycotina</taxon>
        <taxon>Agaricomycetes</taxon>
        <taxon>Agaricomycetidae</taxon>
        <taxon>Agaricales</taxon>
        <taxon>Marasmiineae</taxon>
        <taxon>Mycenaceae</taxon>
        <taxon>Mycena</taxon>
    </lineage>
</organism>
<reference evidence="2" key="1">
    <citation type="submission" date="2023-03" db="EMBL/GenBank/DDBJ databases">
        <title>Massive genome expansion in bonnet fungi (Mycena s.s.) driven by repeated elements and novel gene families across ecological guilds.</title>
        <authorList>
            <consortium name="Lawrence Berkeley National Laboratory"/>
            <person name="Harder C.B."/>
            <person name="Miyauchi S."/>
            <person name="Viragh M."/>
            <person name="Kuo A."/>
            <person name="Thoen E."/>
            <person name="Andreopoulos B."/>
            <person name="Lu D."/>
            <person name="Skrede I."/>
            <person name="Drula E."/>
            <person name="Henrissat B."/>
            <person name="Morin E."/>
            <person name="Kohler A."/>
            <person name="Barry K."/>
            <person name="LaButti K."/>
            <person name="Morin E."/>
            <person name="Salamov A."/>
            <person name="Lipzen A."/>
            <person name="Mereny Z."/>
            <person name="Hegedus B."/>
            <person name="Baldrian P."/>
            <person name="Stursova M."/>
            <person name="Weitz H."/>
            <person name="Taylor A."/>
            <person name="Grigoriev I.V."/>
            <person name="Nagy L.G."/>
            <person name="Martin F."/>
            <person name="Kauserud H."/>
        </authorList>
    </citation>
    <scope>NUCLEOTIDE SEQUENCE</scope>
    <source>
        <strain evidence="2">CBHHK182m</strain>
    </source>
</reference>
<protein>
    <submittedName>
        <fullName evidence="2">Uncharacterized protein</fullName>
    </submittedName>
</protein>
<keyword evidence="3" id="KW-1185">Reference proteome</keyword>
<proteinExistence type="predicted"/>
<accession>A0AAD7IS73</accession>
<gene>
    <name evidence="2" type="ORF">B0H16DRAFT_1551335</name>
</gene>
<feature type="region of interest" description="Disordered" evidence="1">
    <location>
        <begin position="174"/>
        <end position="209"/>
    </location>
</feature>
<dbReference type="Proteomes" id="UP001215598">
    <property type="component" value="Unassembled WGS sequence"/>
</dbReference>
<name>A0AAD7IS73_9AGAR</name>
<evidence type="ECO:0000313" key="2">
    <source>
        <dbReference type="EMBL" id="KAJ7749399.1"/>
    </source>
</evidence>
<feature type="compositionally biased region" description="Basic and acidic residues" evidence="1">
    <location>
        <begin position="197"/>
        <end position="209"/>
    </location>
</feature>